<keyword evidence="2" id="KW-1185">Reference proteome</keyword>
<dbReference type="EMBL" id="JASWJB010000050">
    <property type="protein sequence ID" value="KAK2605888.1"/>
    <property type="molecule type" value="Genomic_DNA"/>
</dbReference>
<accession>A0AAJ0CTR1</accession>
<name>A0AAJ0CTR1_9HYPO</name>
<dbReference type="AlphaFoldDB" id="A0AAJ0CTR1"/>
<gene>
    <name evidence="1" type="ORF">QQS21_003728</name>
</gene>
<comment type="caution">
    <text evidence="1">The sequence shown here is derived from an EMBL/GenBank/DDBJ whole genome shotgun (WGS) entry which is preliminary data.</text>
</comment>
<evidence type="ECO:0000313" key="1">
    <source>
        <dbReference type="EMBL" id="KAK2605888.1"/>
    </source>
</evidence>
<dbReference type="Proteomes" id="UP001251528">
    <property type="component" value="Unassembled WGS sequence"/>
</dbReference>
<sequence>MSVPEQTATSMNGLTFSMLWNGGDAGMKYCNEMTLQTEPQEPRLAEWLEEAERQAWPTNQSRFNAVDPHCLIPSRRLIKREI</sequence>
<organism evidence="1 2">
    <name type="scientific">Conoideocrella luteorostrata</name>
    <dbReference type="NCBI Taxonomy" id="1105319"/>
    <lineage>
        <taxon>Eukaryota</taxon>
        <taxon>Fungi</taxon>
        <taxon>Dikarya</taxon>
        <taxon>Ascomycota</taxon>
        <taxon>Pezizomycotina</taxon>
        <taxon>Sordariomycetes</taxon>
        <taxon>Hypocreomycetidae</taxon>
        <taxon>Hypocreales</taxon>
        <taxon>Clavicipitaceae</taxon>
        <taxon>Conoideocrella</taxon>
    </lineage>
</organism>
<protein>
    <submittedName>
        <fullName evidence="1">Uncharacterized protein</fullName>
    </submittedName>
</protein>
<proteinExistence type="predicted"/>
<reference evidence="1" key="1">
    <citation type="submission" date="2023-06" db="EMBL/GenBank/DDBJ databases">
        <title>Conoideocrella luteorostrata (Hypocreales: Clavicipitaceae), a potential biocontrol fungus for elongate hemlock scale in United States Christmas tree production areas.</title>
        <authorList>
            <person name="Barrett H."/>
            <person name="Lovett B."/>
            <person name="Macias A.M."/>
            <person name="Stajich J.E."/>
            <person name="Kasson M.T."/>
        </authorList>
    </citation>
    <scope>NUCLEOTIDE SEQUENCE</scope>
    <source>
        <strain evidence="1">ARSEF 14590</strain>
    </source>
</reference>
<evidence type="ECO:0000313" key="2">
    <source>
        <dbReference type="Proteomes" id="UP001251528"/>
    </source>
</evidence>